<sequence>MHGSKLHMADYILAVFANKHLSGNRKGACQRYPSWTISRYNCRDDLLMDETAGSMKRDLDCILSEDKFLSAYEALGFPGLMKKDNQARTLIQTLKIFGRVTNLTNATGMPITIDELRYDTMTLDLSFHIILMQLVTWVTTCTRIAKAIADTLKSLGQRRQRHSFKLAR</sequence>
<protein>
    <submittedName>
        <fullName evidence="1">Uncharacterized protein</fullName>
    </submittedName>
</protein>
<proteinExistence type="predicted"/>
<organism evidence="1 2">
    <name type="scientific">Aspergillus eucalypticola (strain CBS 122712 / IBT 29274)</name>
    <dbReference type="NCBI Taxonomy" id="1448314"/>
    <lineage>
        <taxon>Eukaryota</taxon>
        <taxon>Fungi</taxon>
        <taxon>Dikarya</taxon>
        <taxon>Ascomycota</taxon>
        <taxon>Pezizomycotina</taxon>
        <taxon>Eurotiomycetes</taxon>
        <taxon>Eurotiomycetidae</taxon>
        <taxon>Eurotiales</taxon>
        <taxon>Aspergillaceae</taxon>
        <taxon>Aspergillus</taxon>
        <taxon>Aspergillus subgen. Circumdati</taxon>
    </lineage>
</organism>
<dbReference type="RefSeq" id="XP_025388803.1">
    <property type="nucleotide sequence ID" value="XM_025536459.1"/>
</dbReference>
<evidence type="ECO:0000313" key="1">
    <source>
        <dbReference type="EMBL" id="PWY74708.1"/>
    </source>
</evidence>
<dbReference type="EMBL" id="MSFU01000010">
    <property type="protein sequence ID" value="PWY74708.1"/>
    <property type="molecule type" value="Genomic_DNA"/>
</dbReference>
<accession>A0A317VPB8</accession>
<gene>
    <name evidence="1" type="ORF">BO83DRAFT_443701</name>
</gene>
<name>A0A317VPB8_ASPEC</name>
<comment type="caution">
    <text evidence="1">The sequence shown here is derived from an EMBL/GenBank/DDBJ whole genome shotgun (WGS) entry which is preliminary data.</text>
</comment>
<dbReference type="GeneID" id="37058421"/>
<evidence type="ECO:0000313" key="2">
    <source>
        <dbReference type="Proteomes" id="UP000246171"/>
    </source>
</evidence>
<dbReference type="VEuPathDB" id="FungiDB:BO83DRAFT_443701"/>
<reference evidence="1" key="1">
    <citation type="submission" date="2016-12" db="EMBL/GenBank/DDBJ databases">
        <title>The genomes of Aspergillus section Nigri reveals drivers in fungal speciation.</title>
        <authorList>
            <consortium name="DOE Joint Genome Institute"/>
            <person name="Vesth T.C."/>
            <person name="Nybo J."/>
            <person name="Theobald S."/>
            <person name="Brandl J."/>
            <person name="Frisvad J.C."/>
            <person name="Nielsen K.F."/>
            <person name="Lyhne E.K."/>
            <person name="Kogle M.E."/>
            <person name="Kuo A."/>
            <person name="Riley R."/>
            <person name="Clum A."/>
            <person name="Nolan M."/>
            <person name="Lipzen A."/>
            <person name="Salamov A."/>
            <person name="Henrissat B."/>
            <person name="Wiebenga A."/>
            <person name="De vries R.P."/>
            <person name="Grigoriev I.V."/>
            <person name="Mortensen U.H."/>
            <person name="Andersen M.R."/>
            <person name="Baker S.E."/>
        </authorList>
    </citation>
    <scope>NUCLEOTIDE SEQUENCE</scope>
    <source>
        <strain evidence="1">CBS 122712</strain>
    </source>
</reference>
<keyword evidence="2" id="KW-1185">Reference proteome</keyword>
<dbReference type="Proteomes" id="UP000246171">
    <property type="component" value="Unassembled WGS sequence"/>
</dbReference>
<dbReference type="AlphaFoldDB" id="A0A317VPB8"/>